<keyword evidence="3 6" id="KW-0694">RNA-binding</keyword>
<name>A0A955LVC2_UNCKA</name>
<evidence type="ECO:0000259" key="8">
    <source>
        <dbReference type="Pfam" id="PF00177"/>
    </source>
</evidence>
<dbReference type="GO" id="GO:0003735">
    <property type="term" value="F:structural constituent of ribosome"/>
    <property type="evidence" value="ECO:0007669"/>
    <property type="project" value="InterPro"/>
</dbReference>
<dbReference type="SUPFAM" id="SSF47973">
    <property type="entry name" value="Ribosomal protein S7"/>
    <property type="match status" value="1"/>
</dbReference>
<dbReference type="AlphaFoldDB" id="A0A955LVC2"/>
<dbReference type="PROSITE" id="PS00052">
    <property type="entry name" value="RIBOSOMAL_S7"/>
    <property type="match status" value="1"/>
</dbReference>
<evidence type="ECO:0000256" key="7">
    <source>
        <dbReference type="RuleBase" id="RU003619"/>
    </source>
</evidence>
<keyword evidence="2 6" id="KW-0699">rRNA-binding</keyword>
<dbReference type="InterPro" id="IPR036823">
    <property type="entry name" value="Ribosomal_uS7_dom_sf"/>
</dbReference>
<reference evidence="9" key="1">
    <citation type="submission" date="2020-04" db="EMBL/GenBank/DDBJ databases">
        <authorList>
            <person name="Zhang T."/>
        </authorList>
    </citation>
    <scope>NUCLEOTIDE SEQUENCE</scope>
    <source>
        <strain evidence="9">HKST-UBA02</strain>
    </source>
</reference>
<dbReference type="GO" id="GO:0019843">
    <property type="term" value="F:rRNA binding"/>
    <property type="evidence" value="ECO:0007669"/>
    <property type="project" value="UniProtKB-UniRule"/>
</dbReference>
<dbReference type="FunFam" id="1.10.455.10:FF:000001">
    <property type="entry name" value="30S ribosomal protein S7"/>
    <property type="match status" value="1"/>
</dbReference>
<dbReference type="InterPro" id="IPR000235">
    <property type="entry name" value="Ribosomal_uS7"/>
</dbReference>
<dbReference type="EMBL" id="JAGQKY010000036">
    <property type="protein sequence ID" value="MCA9397429.1"/>
    <property type="molecule type" value="Genomic_DNA"/>
</dbReference>
<dbReference type="InterPro" id="IPR005717">
    <property type="entry name" value="Ribosomal_uS7_bac/org-type"/>
</dbReference>
<evidence type="ECO:0000256" key="1">
    <source>
        <dbReference type="ARBA" id="ARBA00007151"/>
    </source>
</evidence>
<accession>A0A955LVC2</accession>
<dbReference type="PANTHER" id="PTHR11205">
    <property type="entry name" value="RIBOSOMAL PROTEIN S7"/>
    <property type="match status" value="1"/>
</dbReference>
<evidence type="ECO:0000256" key="5">
    <source>
        <dbReference type="ARBA" id="ARBA00023274"/>
    </source>
</evidence>
<comment type="subunit">
    <text evidence="6">Part of the 30S ribosomal subunit. Contacts proteins S9 and S11.</text>
</comment>
<evidence type="ECO:0000256" key="3">
    <source>
        <dbReference type="ARBA" id="ARBA00022884"/>
    </source>
</evidence>
<keyword evidence="5 6" id="KW-0687">Ribonucleoprotein</keyword>
<keyword evidence="4 6" id="KW-0689">Ribosomal protein</keyword>
<dbReference type="Proteomes" id="UP000699691">
    <property type="component" value="Unassembled WGS sequence"/>
</dbReference>
<dbReference type="HAMAP" id="MF_00480_B">
    <property type="entry name" value="Ribosomal_uS7_B"/>
    <property type="match status" value="1"/>
</dbReference>
<dbReference type="GO" id="GO:0015935">
    <property type="term" value="C:small ribosomal subunit"/>
    <property type="evidence" value="ECO:0007669"/>
    <property type="project" value="InterPro"/>
</dbReference>
<organism evidence="9 10">
    <name type="scientific">candidate division WWE3 bacterium</name>
    <dbReference type="NCBI Taxonomy" id="2053526"/>
    <lineage>
        <taxon>Bacteria</taxon>
        <taxon>Katanobacteria</taxon>
    </lineage>
</organism>
<dbReference type="GO" id="GO:0006412">
    <property type="term" value="P:translation"/>
    <property type="evidence" value="ECO:0007669"/>
    <property type="project" value="UniProtKB-UniRule"/>
</dbReference>
<dbReference type="Gene3D" id="1.10.455.10">
    <property type="entry name" value="Ribosomal protein S7 domain"/>
    <property type="match status" value="1"/>
</dbReference>
<evidence type="ECO:0000256" key="2">
    <source>
        <dbReference type="ARBA" id="ARBA00022730"/>
    </source>
</evidence>
<comment type="similarity">
    <text evidence="1 6 7">Belongs to the universal ribosomal protein uS7 family.</text>
</comment>
<evidence type="ECO:0000313" key="9">
    <source>
        <dbReference type="EMBL" id="MCA9397429.1"/>
    </source>
</evidence>
<feature type="domain" description="Small ribosomal subunit protein uS7" evidence="8">
    <location>
        <begin position="2"/>
        <end position="148"/>
    </location>
</feature>
<dbReference type="InterPro" id="IPR023798">
    <property type="entry name" value="Ribosomal_uS7_dom"/>
</dbReference>
<sequence>MRSKQPKRREPVVDPRYGSLVLNKFINMVMLDGKKDLARDLVYSSLEKAGQKVSAEPLEVFEKALANVEPAIEVRSRRVGGANFQVPTPVPNNRKQMLAMRWIISAARSRSGRDFVTLLSNELIAAYNGEGDAIKTRENVHKMAEANRAFAHFRW</sequence>
<evidence type="ECO:0000256" key="6">
    <source>
        <dbReference type="HAMAP-Rule" id="MF_00480"/>
    </source>
</evidence>
<dbReference type="GO" id="GO:0000049">
    <property type="term" value="F:tRNA binding"/>
    <property type="evidence" value="ECO:0007669"/>
    <property type="project" value="UniProtKB-UniRule"/>
</dbReference>
<reference evidence="9" key="2">
    <citation type="journal article" date="2021" name="Microbiome">
        <title>Successional dynamics and alternative stable states in a saline activated sludge microbial community over 9 years.</title>
        <authorList>
            <person name="Wang Y."/>
            <person name="Ye J."/>
            <person name="Ju F."/>
            <person name="Liu L."/>
            <person name="Boyd J.A."/>
            <person name="Deng Y."/>
            <person name="Parks D.H."/>
            <person name="Jiang X."/>
            <person name="Yin X."/>
            <person name="Woodcroft B.J."/>
            <person name="Tyson G.W."/>
            <person name="Hugenholtz P."/>
            <person name="Polz M.F."/>
            <person name="Zhang T."/>
        </authorList>
    </citation>
    <scope>NUCLEOTIDE SEQUENCE</scope>
    <source>
        <strain evidence="9">HKST-UBA02</strain>
    </source>
</reference>
<protein>
    <recommendedName>
        <fullName evidence="6">Small ribosomal subunit protein uS7</fullName>
    </recommendedName>
</protein>
<dbReference type="InterPro" id="IPR020606">
    <property type="entry name" value="Ribosomal_uS7_CS"/>
</dbReference>
<proteinExistence type="inferred from homology"/>
<evidence type="ECO:0000313" key="10">
    <source>
        <dbReference type="Proteomes" id="UP000699691"/>
    </source>
</evidence>
<comment type="caution">
    <text evidence="9">The sequence shown here is derived from an EMBL/GenBank/DDBJ whole genome shotgun (WGS) entry which is preliminary data.</text>
</comment>
<dbReference type="CDD" id="cd14869">
    <property type="entry name" value="uS7_Bacteria"/>
    <property type="match status" value="1"/>
</dbReference>
<dbReference type="PIRSF" id="PIRSF002122">
    <property type="entry name" value="RPS7p_RPS7a_RPS5e_RPS7o"/>
    <property type="match status" value="1"/>
</dbReference>
<keyword evidence="6" id="KW-0820">tRNA-binding</keyword>
<comment type="function">
    <text evidence="6">One of the primary rRNA binding proteins, it binds directly to 16S rRNA where it nucleates assembly of the head domain of the 30S subunit. Is located at the subunit interface close to the decoding center, probably blocks exit of the E-site tRNA.</text>
</comment>
<dbReference type="Pfam" id="PF00177">
    <property type="entry name" value="Ribosomal_S7"/>
    <property type="match status" value="1"/>
</dbReference>
<dbReference type="NCBIfam" id="TIGR01029">
    <property type="entry name" value="rpsG_bact"/>
    <property type="match status" value="1"/>
</dbReference>
<gene>
    <name evidence="6 9" type="primary">rpsG</name>
    <name evidence="9" type="ORF">KC573_01255</name>
</gene>
<evidence type="ECO:0000256" key="4">
    <source>
        <dbReference type="ARBA" id="ARBA00022980"/>
    </source>
</evidence>